<dbReference type="PANTHER" id="PTHR22722:SF5">
    <property type="entry name" value="LOW-DENSITY LIPOPROTEIN RECEPTOR-RELATED PROTEIN 1B"/>
    <property type="match status" value="1"/>
</dbReference>
<dbReference type="AlphaFoldDB" id="A0A814M284"/>
<dbReference type="GO" id="GO:0005886">
    <property type="term" value="C:plasma membrane"/>
    <property type="evidence" value="ECO:0007669"/>
    <property type="project" value="TreeGrafter"/>
</dbReference>
<dbReference type="Proteomes" id="UP000663882">
    <property type="component" value="Unassembled WGS sequence"/>
</dbReference>
<dbReference type="PROSITE" id="PS50068">
    <property type="entry name" value="LDLRA_2"/>
    <property type="match status" value="2"/>
</dbReference>
<dbReference type="InterPro" id="IPR002172">
    <property type="entry name" value="LDrepeatLR_classA_rpt"/>
</dbReference>
<dbReference type="OrthoDB" id="9988974at2759"/>
<gene>
    <name evidence="4" type="ORF">PYM288_LOCUS18257</name>
    <name evidence="5" type="ORF">RFH988_LOCUS19332</name>
</gene>
<dbReference type="Gene3D" id="4.10.400.10">
    <property type="entry name" value="Low-density Lipoprotein Receptor"/>
    <property type="match status" value="1"/>
</dbReference>
<keyword evidence="3" id="KW-0472">Membrane</keyword>
<keyword evidence="3" id="KW-1133">Transmembrane helix</keyword>
<evidence type="ECO:0000256" key="1">
    <source>
        <dbReference type="ARBA" id="ARBA00023157"/>
    </source>
</evidence>
<evidence type="ECO:0000313" key="6">
    <source>
        <dbReference type="Proteomes" id="UP000663854"/>
    </source>
</evidence>
<keyword evidence="1 2" id="KW-1015">Disulfide bond</keyword>
<feature type="disulfide bond" evidence="2">
    <location>
        <begin position="234"/>
        <end position="246"/>
    </location>
</feature>
<evidence type="ECO:0000256" key="2">
    <source>
        <dbReference type="PROSITE-ProRule" id="PRU00124"/>
    </source>
</evidence>
<dbReference type="EMBL" id="CAJNOH010000552">
    <property type="protein sequence ID" value="CAF1072819.1"/>
    <property type="molecule type" value="Genomic_DNA"/>
</dbReference>
<organism evidence="4 6">
    <name type="scientific">Rotaria sordida</name>
    <dbReference type="NCBI Taxonomy" id="392033"/>
    <lineage>
        <taxon>Eukaryota</taxon>
        <taxon>Metazoa</taxon>
        <taxon>Spiralia</taxon>
        <taxon>Gnathifera</taxon>
        <taxon>Rotifera</taxon>
        <taxon>Eurotatoria</taxon>
        <taxon>Bdelloidea</taxon>
        <taxon>Philodinida</taxon>
        <taxon>Philodinidae</taxon>
        <taxon>Rotaria</taxon>
    </lineage>
</organism>
<dbReference type="InterPro" id="IPR051221">
    <property type="entry name" value="LDLR-related"/>
</dbReference>
<dbReference type="PANTHER" id="PTHR22722">
    <property type="entry name" value="LOW-DENSITY LIPOPROTEIN RECEPTOR-RELATED PROTEIN 2-RELATED"/>
    <property type="match status" value="1"/>
</dbReference>
<accession>A0A814M284</accession>
<keyword evidence="3" id="KW-0812">Transmembrane</keyword>
<evidence type="ECO:0000313" key="4">
    <source>
        <dbReference type="EMBL" id="CAF1072819.1"/>
    </source>
</evidence>
<dbReference type="GO" id="GO:0005041">
    <property type="term" value="F:low-density lipoprotein particle receptor activity"/>
    <property type="evidence" value="ECO:0007669"/>
    <property type="project" value="TreeGrafter"/>
</dbReference>
<sequence>MNQSKKIFRIRNLFYFILLHLINATPQINLYYTHWLSERNDNNGLQHDCLRVPVAIEESESHYQMILYCMNELSSKFNIEKKNILFRNFTFDQLSKQNITSQQLYLWLTPIDIIENYQFYLNQLSTTLNESSSSSSSLRKEIFYNCTLPRFGLMCQYELYNHYSYHSSLYEIIYDFYHNYFYTMTNLTCYRHLKCNRGPDPSCLDWSKICDGKVDCLDGEFDEEYCWQIEINKCKDNEFQCPNGQCIPESFIHDNINISYCLDGNDDPCRRREPSFGCEDIRCDNTPITSSSRQPM</sequence>
<dbReference type="SMART" id="SM00192">
    <property type="entry name" value="LDLa"/>
    <property type="match status" value="2"/>
</dbReference>
<comment type="caution">
    <text evidence="4">The sequence shown here is derived from an EMBL/GenBank/DDBJ whole genome shotgun (WGS) entry which is preliminary data.</text>
</comment>
<dbReference type="GO" id="GO:0043235">
    <property type="term" value="C:receptor complex"/>
    <property type="evidence" value="ECO:0007669"/>
    <property type="project" value="TreeGrafter"/>
</dbReference>
<evidence type="ECO:0000313" key="5">
    <source>
        <dbReference type="EMBL" id="CAF1101310.1"/>
    </source>
</evidence>
<reference evidence="4" key="1">
    <citation type="submission" date="2021-02" db="EMBL/GenBank/DDBJ databases">
        <authorList>
            <person name="Nowell W R."/>
        </authorList>
    </citation>
    <scope>NUCLEOTIDE SEQUENCE</scope>
</reference>
<protein>
    <submittedName>
        <fullName evidence="4">Uncharacterized protein</fullName>
    </submittedName>
</protein>
<evidence type="ECO:0000256" key="3">
    <source>
        <dbReference type="SAM" id="Phobius"/>
    </source>
</evidence>
<dbReference type="InterPro" id="IPR036055">
    <property type="entry name" value="LDL_receptor-like_sf"/>
</dbReference>
<proteinExistence type="predicted"/>
<name>A0A814M284_9BILA</name>
<dbReference type="Proteomes" id="UP000663854">
    <property type="component" value="Unassembled WGS sequence"/>
</dbReference>
<feature type="transmembrane region" description="Helical" evidence="3">
    <location>
        <begin position="12"/>
        <end position="32"/>
    </location>
</feature>
<dbReference type="EMBL" id="CAJNOO010001127">
    <property type="protein sequence ID" value="CAF1101310.1"/>
    <property type="molecule type" value="Genomic_DNA"/>
</dbReference>
<dbReference type="CDD" id="cd00112">
    <property type="entry name" value="LDLa"/>
    <property type="match status" value="2"/>
</dbReference>
<comment type="caution">
    <text evidence="2">Lacks conserved residue(s) required for the propagation of feature annotation.</text>
</comment>